<dbReference type="RefSeq" id="WP_208878928.1">
    <property type="nucleotide sequence ID" value="NZ_BAAAOQ010000013.1"/>
</dbReference>
<name>A0ABN3BN18_9ACTN</name>
<evidence type="ECO:0000313" key="3">
    <source>
        <dbReference type="Proteomes" id="UP001501391"/>
    </source>
</evidence>
<dbReference type="InterPro" id="IPR001254">
    <property type="entry name" value="Trypsin_dom"/>
</dbReference>
<gene>
    <name evidence="2" type="ORF">GCM10009787_40060</name>
</gene>
<evidence type="ECO:0000313" key="2">
    <source>
        <dbReference type="EMBL" id="GAA2198240.1"/>
    </source>
</evidence>
<dbReference type="EMBL" id="BAAAOQ010000013">
    <property type="protein sequence ID" value="GAA2198240.1"/>
    <property type="molecule type" value="Genomic_DNA"/>
</dbReference>
<sequence>MTGAGYWVDLYQARQRLGGGFLLTRRFVLTALHCLRGLAVEECVDIRLADGRSVGGRVCRQDKEADLALVEIAADHHVDLPIPAADVAQDGDRWRGPYRPAADEVHLSGRIDRTAPHLCAGGATIEALQLTADQQLGDYSGYSGGPVEGVPPGDDRQPAVVGILIEQTPDRSDGSRATNVLIAATLGEAMRRFDHLDVAHLVDVLRPAGARAAAGGPRPPRFSGTEALLRQLDDWAERRILDPAQLAELKFLAVQKLIDKELGGGGA</sequence>
<dbReference type="Gene3D" id="2.40.10.120">
    <property type="match status" value="1"/>
</dbReference>
<accession>A0ABN3BN18</accession>
<proteinExistence type="predicted"/>
<feature type="domain" description="Peptidase S1" evidence="1">
    <location>
        <begin position="6"/>
        <end position="84"/>
    </location>
</feature>
<protein>
    <recommendedName>
        <fullName evidence="1">Peptidase S1 domain-containing protein</fullName>
    </recommendedName>
</protein>
<dbReference type="Proteomes" id="UP001501391">
    <property type="component" value="Unassembled WGS sequence"/>
</dbReference>
<organism evidence="2 3">
    <name type="scientific">Streptomyces bangladeshensis</name>
    <dbReference type="NCBI Taxonomy" id="295352"/>
    <lineage>
        <taxon>Bacteria</taxon>
        <taxon>Bacillati</taxon>
        <taxon>Actinomycetota</taxon>
        <taxon>Actinomycetes</taxon>
        <taxon>Kitasatosporales</taxon>
        <taxon>Streptomycetaceae</taxon>
        <taxon>Streptomyces</taxon>
    </lineage>
</organism>
<dbReference type="SUPFAM" id="SSF50494">
    <property type="entry name" value="Trypsin-like serine proteases"/>
    <property type="match status" value="1"/>
</dbReference>
<reference evidence="2 3" key="1">
    <citation type="journal article" date="2019" name="Int. J. Syst. Evol. Microbiol.">
        <title>The Global Catalogue of Microorganisms (GCM) 10K type strain sequencing project: providing services to taxonomists for standard genome sequencing and annotation.</title>
        <authorList>
            <consortium name="The Broad Institute Genomics Platform"/>
            <consortium name="The Broad Institute Genome Sequencing Center for Infectious Disease"/>
            <person name="Wu L."/>
            <person name="Ma J."/>
        </authorList>
    </citation>
    <scope>NUCLEOTIDE SEQUENCE [LARGE SCALE GENOMIC DNA]</scope>
    <source>
        <strain evidence="2 3">JCM 14924</strain>
    </source>
</reference>
<keyword evidence="3" id="KW-1185">Reference proteome</keyword>
<comment type="caution">
    <text evidence="2">The sequence shown here is derived from an EMBL/GenBank/DDBJ whole genome shotgun (WGS) entry which is preliminary data.</text>
</comment>
<dbReference type="InterPro" id="IPR009003">
    <property type="entry name" value="Peptidase_S1_PA"/>
</dbReference>
<dbReference type="Pfam" id="PF00089">
    <property type="entry name" value="Trypsin"/>
    <property type="match status" value="1"/>
</dbReference>
<evidence type="ECO:0000259" key="1">
    <source>
        <dbReference type="Pfam" id="PF00089"/>
    </source>
</evidence>